<gene>
    <name evidence="2" type="ORF">S03H2_40043</name>
</gene>
<dbReference type="AlphaFoldDB" id="X1H8U0"/>
<evidence type="ECO:0000313" key="2">
    <source>
        <dbReference type="EMBL" id="GAH53455.1"/>
    </source>
</evidence>
<feature type="non-terminal residue" evidence="2">
    <location>
        <position position="62"/>
    </location>
</feature>
<comment type="caution">
    <text evidence="2">The sequence shown here is derived from an EMBL/GenBank/DDBJ whole genome shotgun (WGS) entry which is preliminary data.</text>
</comment>
<proteinExistence type="predicted"/>
<sequence>MSQHTLDILSKADSNGNQSTHFSFFKPKRGFKLESSNEEEFWLRYCQEVDELITEKHKRKLR</sequence>
<reference evidence="2" key="1">
    <citation type="journal article" date="2014" name="Front. Microbiol.">
        <title>High frequency of phylogenetically diverse reductive dehalogenase-homologous genes in deep subseafloor sedimentary metagenomes.</title>
        <authorList>
            <person name="Kawai M."/>
            <person name="Futagami T."/>
            <person name="Toyoda A."/>
            <person name="Takaki Y."/>
            <person name="Nishi S."/>
            <person name="Hori S."/>
            <person name="Arai W."/>
            <person name="Tsubouchi T."/>
            <person name="Morono Y."/>
            <person name="Uchiyama I."/>
            <person name="Ito T."/>
            <person name="Fujiyama A."/>
            <person name="Inagaki F."/>
            <person name="Takami H."/>
        </authorList>
    </citation>
    <scope>NUCLEOTIDE SEQUENCE</scope>
    <source>
        <strain evidence="2">Expedition CK06-06</strain>
    </source>
</reference>
<name>X1H8U0_9ZZZZ</name>
<organism evidence="2">
    <name type="scientific">marine sediment metagenome</name>
    <dbReference type="NCBI Taxonomy" id="412755"/>
    <lineage>
        <taxon>unclassified sequences</taxon>
        <taxon>metagenomes</taxon>
        <taxon>ecological metagenomes</taxon>
    </lineage>
</organism>
<accession>X1H8U0</accession>
<protein>
    <submittedName>
        <fullName evidence="2">Uncharacterized protein</fullName>
    </submittedName>
</protein>
<feature type="region of interest" description="Disordered" evidence="1">
    <location>
        <begin position="1"/>
        <end position="20"/>
    </location>
</feature>
<dbReference type="EMBL" id="BARU01024798">
    <property type="protein sequence ID" value="GAH53455.1"/>
    <property type="molecule type" value="Genomic_DNA"/>
</dbReference>
<evidence type="ECO:0000256" key="1">
    <source>
        <dbReference type="SAM" id="MobiDB-lite"/>
    </source>
</evidence>